<feature type="compositionally biased region" description="Basic residues" evidence="1">
    <location>
        <begin position="705"/>
        <end position="719"/>
    </location>
</feature>
<feature type="region of interest" description="Disordered" evidence="1">
    <location>
        <begin position="647"/>
        <end position="667"/>
    </location>
</feature>
<name>A0A9P0CDE3_9CUCU</name>
<feature type="compositionally biased region" description="Low complexity" evidence="1">
    <location>
        <begin position="362"/>
        <end position="380"/>
    </location>
</feature>
<feature type="compositionally biased region" description="Basic and acidic residues" evidence="1">
    <location>
        <begin position="533"/>
        <end position="544"/>
    </location>
</feature>
<evidence type="ECO:0000256" key="1">
    <source>
        <dbReference type="SAM" id="MobiDB-lite"/>
    </source>
</evidence>
<feature type="compositionally biased region" description="Basic and acidic residues" evidence="1">
    <location>
        <begin position="551"/>
        <end position="571"/>
    </location>
</feature>
<feature type="compositionally biased region" description="Basic and acidic residues" evidence="1">
    <location>
        <begin position="459"/>
        <end position="478"/>
    </location>
</feature>
<feature type="compositionally biased region" description="Basic and acidic residues" evidence="1">
    <location>
        <begin position="117"/>
        <end position="127"/>
    </location>
</feature>
<feature type="region of interest" description="Disordered" evidence="1">
    <location>
        <begin position="113"/>
        <end position="167"/>
    </location>
</feature>
<accession>A0A9P0CDE3</accession>
<dbReference type="EMBL" id="OV651813">
    <property type="protein sequence ID" value="CAH1099196.1"/>
    <property type="molecule type" value="Genomic_DNA"/>
</dbReference>
<evidence type="ECO:0000313" key="2">
    <source>
        <dbReference type="EMBL" id="CAH1099196.1"/>
    </source>
</evidence>
<feature type="compositionally biased region" description="Basic and acidic residues" evidence="1">
    <location>
        <begin position="489"/>
        <end position="500"/>
    </location>
</feature>
<feature type="compositionally biased region" description="Basic and acidic residues" evidence="1">
    <location>
        <begin position="507"/>
        <end position="525"/>
    </location>
</feature>
<gene>
    <name evidence="2" type="ORF">PSYICH_LOCUS512</name>
</gene>
<feature type="region of interest" description="Disordered" evidence="1">
    <location>
        <begin position="42"/>
        <end position="71"/>
    </location>
</feature>
<feature type="compositionally biased region" description="Basic and acidic residues" evidence="1">
    <location>
        <begin position="150"/>
        <end position="167"/>
    </location>
</feature>
<feature type="region of interest" description="Disordered" evidence="1">
    <location>
        <begin position="701"/>
        <end position="747"/>
    </location>
</feature>
<evidence type="ECO:0000313" key="3">
    <source>
        <dbReference type="Proteomes" id="UP001153636"/>
    </source>
</evidence>
<feature type="compositionally biased region" description="Acidic residues" evidence="1">
    <location>
        <begin position="138"/>
        <end position="149"/>
    </location>
</feature>
<feature type="compositionally biased region" description="Basic and acidic residues" evidence="1">
    <location>
        <begin position="383"/>
        <end position="399"/>
    </location>
</feature>
<feature type="region of interest" description="Disordered" evidence="1">
    <location>
        <begin position="349"/>
        <end position="583"/>
    </location>
</feature>
<dbReference type="AlphaFoldDB" id="A0A9P0CDE3"/>
<reference evidence="2" key="1">
    <citation type="submission" date="2022-01" db="EMBL/GenBank/DDBJ databases">
        <authorList>
            <person name="King R."/>
        </authorList>
    </citation>
    <scope>NUCLEOTIDE SEQUENCE</scope>
</reference>
<dbReference type="OrthoDB" id="1734063at2759"/>
<feature type="compositionally biased region" description="Acidic residues" evidence="1">
    <location>
        <begin position="42"/>
        <end position="56"/>
    </location>
</feature>
<keyword evidence="3" id="KW-1185">Reference proteome</keyword>
<feature type="compositionally biased region" description="Polar residues" evidence="1">
    <location>
        <begin position="413"/>
        <end position="423"/>
    </location>
</feature>
<protein>
    <submittedName>
        <fullName evidence="2">Uncharacterized protein</fullName>
    </submittedName>
</protein>
<organism evidence="2 3">
    <name type="scientific">Psylliodes chrysocephalus</name>
    <dbReference type="NCBI Taxonomy" id="3402493"/>
    <lineage>
        <taxon>Eukaryota</taxon>
        <taxon>Metazoa</taxon>
        <taxon>Ecdysozoa</taxon>
        <taxon>Arthropoda</taxon>
        <taxon>Hexapoda</taxon>
        <taxon>Insecta</taxon>
        <taxon>Pterygota</taxon>
        <taxon>Neoptera</taxon>
        <taxon>Endopterygota</taxon>
        <taxon>Coleoptera</taxon>
        <taxon>Polyphaga</taxon>
        <taxon>Cucujiformia</taxon>
        <taxon>Chrysomeloidea</taxon>
        <taxon>Chrysomelidae</taxon>
        <taxon>Galerucinae</taxon>
        <taxon>Alticini</taxon>
        <taxon>Psylliodes</taxon>
    </lineage>
</organism>
<proteinExistence type="predicted"/>
<feature type="compositionally biased region" description="Basic and acidic residues" evidence="1">
    <location>
        <begin position="424"/>
        <end position="437"/>
    </location>
</feature>
<sequence>MDTDSSDDFDNTPPEILEKAKKVTIFLFLLVKQLCAQEEYGYDESEDVSEYNEEGDEHGHPDYSKYFSVDGPAASQSHPLASFAGSEFSGFFSPQSVGPSYISHALPALSNFGESKAASRDDVERIPPRPNKPKTTSEDEAEFDDDESDKDTKQDEKNVDTEEKNDKYGLELLKYSKPFVDYNIGKSSSTISQYPLATGLSDSSSKLTPYQKYSFQPIVQASRIIPDEYVNTKPIKPFNPNYLKKNEPVNLESQSSENVPSHLKNHDCREVEGGGSEGMNCLVCTNAETNSKYTQCSYTSEKEPVEYYTGGSERYSSPAKEGHFRYRRYANKKVDPYYLIRERSRKTFDEPSIPEDYSSGFQYEPESYEQSPSEVSFSEQQSEELKKNPQNCKKVDKDGSTCTVCRNPKTGANYEQCSYTSSPQEKKYAYVKEKKYDSDDEPEESKVTTEVKPAPTADLKVENTEQKAEIKSSSKDFEPVEDYDGQIEQDTRNPKKRNNDDPIQYDTYEKNRKNSEQRFLKDKYDIPNYFAESVKHESRDKKSEDDDSKDFDEYHFKLFPELSKEESKQEDANEEYQIPESTKHNVEEVLAEFTKKDRSNCKKSEKNGMTCFLCVDQNKIQHEECMFIQESRPKSSHVAYHQLKGIKKLAEEEDEPTEETKNKPVLTEAAKPQDIVIVPSEIPSLLAAASERFEAKIPYKETKDKYKKKRSPKKYKKKSKPEVEPTLKTPTEFEVGDEEGAFSAETRPVQSKLHGVVLPKYMVEKSEFEKEFDAFSGAP</sequence>
<dbReference type="Proteomes" id="UP001153636">
    <property type="component" value="Chromosome 1"/>
</dbReference>